<evidence type="ECO:0000313" key="6">
    <source>
        <dbReference type="Proteomes" id="UP000596117"/>
    </source>
</evidence>
<dbReference type="EMBL" id="CP066026">
    <property type="protein sequence ID" value="QQB90094.1"/>
    <property type="molecule type" value="Genomic_DNA"/>
</dbReference>
<evidence type="ECO:0000313" key="5">
    <source>
        <dbReference type="Proteomes" id="UP000287388"/>
    </source>
</evidence>
<proteinExistence type="inferred from homology"/>
<feature type="chain" id="PRO_5019587070" evidence="2">
    <location>
        <begin position="30"/>
        <end position="175"/>
    </location>
</feature>
<dbReference type="PIRSF" id="PIRSF006865">
    <property type="entry name" value="Prot_inh_ecotin"/>
    <property type="match status" value="1"/>
</dbReference>
<dbReference type="KEGG" id="bdm:EQG53_15795"/>
<accession>A0A410P0V0</accession>
<dbReference type="InterPro" id="IPR036198">
    <property type="entry name" value="Ecotin_sf"/>
</dbReference>
<reference evidence="3 5" key="1">
    <citation type="submission" date="2019-01" db="EMBL/GenBank/DDBJ databases">
        <title>Brevundimonas diminuta Genome sequencing and assembly.</title>
        <authorList>
            <person name="Chen H."/>
        </authorList>
    </citation>
    <scope>NUCLEOTIDE SEQUENCE [LARGE SCALE GENOMIC DNA]</scope>
    <source>
        <strain evidence="3">ATCC</strain>
        <strain evidence="5">ATCC(B) 19146</strain>
    </source>
</reference>
<keyword evidence="6" id="KW-1185">Reference proteome</keyword>
<name>A0A410P0V0_BREDI</name>
<dbReference type="Gene3D" id="2.60.40.550">
    <property type="entry name" value="Ecotin"/>
    <property type="match status" value="1"/>
</dbReference>
<dbReference type="Proteomes" id="UP000596117">
    <property type="component" value="Chromosome"/>
</dbReference>
<sequence>METSPLKLPALLAAGVAALSLTACATAQAEGAMTQNNSATGQAGSADLKAFPAATAGQTRHVINLPAQSDEDALKVELILGKTKTVDCNRQFFGGSLETRTAQGWGYDYYVLPALGNAASTLMGCPPGSEREAFVTTQEQPLIRYNSRLPVVVYTPSDVEVRYRVWRAGETQTAR</sequence>
<feature type="signal peptide" evidence="2">
    <location>
        <begin position="1"/>
        <end position="29"/>
    </location>
</feature>
<reference evidence="4 6" key="2">
    <citation type="submission" date="2020-12" db="EMBL/GenBank/DDBJ databases">
        <title>FDA dAtabase for Regulatory Grade micrObial Sequences (FDA-ARGOS): Supporting development and validation of Infectious Disease Dx tests.</title>
        <authorList>
            <person name="Kerrigan L."/>
            <person name="Long C."/>
            <person name="Tallon L."/>
            <person name="Sadzewicz L."/>
            <person name="Zhao X."/>
            <person name="Boylan J."/>
            <person name="Ott S."/>
            <person name="Bowen H."/>
            <person name="Vavikolanu K."/>
            <person name="Mehta A."/>
            <person name="Aluvathingal J."/>
            <person name="Nadendla S."/>
            <person name="Yan Y."/>
            <person name="Sichtig H."/>
        </authorList>
    </citation>
    <scope>NUCLEOTIDE SEQUENCE [LARGE SCALE GENOMIC DNA]</scope>
    <source>
        <strain evidence="4 6">FDAARGOS_1026</strain>
    </source>
</reference>
<dbReference type="NCBIfam" id="NF002987">
    <property type="entry name" value="PRK03719.1"/>
    <property type="match status" value="1"/>
</dbReference>
<dbReference type="Proteomes" id="UP000287388">
    <property type="component" value="Chromosome"/>
</dbReference>
<dbReference type="PROSITE" id="PS51257">
    <property type="entry name" value="PROKAR_LIPOPROTEIN"/>
    <property type="match status" value="1"/>
</dbReference>
<dbReference type="InterPro" id="IPR005658">
    <property type="entry name" value="Prot_inh_ecotin"/>
</dbReference>
<keyword evidence="2" id="KW-0732">Signal</keyword>
<evidence type="ECO:0000256" key="2">
    <source>
        <dbReference type="SAM" id="SignalP"/>
    </source>
</evidence>
<dbReference type="PANTHER" id="PTHR35890">
    <property type="match status" value="1"/>
</dbReference>
<protein>
    <submittedName>
        <fullName evidence="3 4">Ecotin</fullName>
    </submittedName>
</protein>
<evidence type="ECO:0000313" key="4">
    <source>
        <dbReference type="EMBL" id="QQB90094.1"/>
    </source>
</evidence>
<evidence type="ECO:0000256" key="1">
    <source>
        <dbReference type="ARBA" id="ARBA00010558"/>
    </source>
</evidence>
<dbReference type="PANTHER" id="PTHR35890:SF3">
    <property type="entry name" value="ECOTIN"/>
    <property type="match status" value="1"/>
</dbReference>
<keyword evidence="4" id="KW-0646">Protease inhibitor</keyword>
<evidence type="ECO:0000313" key="3">
    <source>
        <dbReference type="EMBL" id="QAT15689.1"/>
    </source>
</evidence>
<dbReference type="AlphaFoldDB" id="A0A410P0V0"/>
<comment type="similarity">
    <text evidence="1">Belongs to the protease inhibitor I11 (ecotin) family.</text>
</comment>
<dbReference type="Pfam" id="PF03974">
    <property type="entry name" value="Ecotin"/>
    <property type="match status" value="1"/>
</dbReference>
<dbReference type="SUPFAM" id="SSF49772">
    <property type="entry name" value="Ecotin, trypsin inhibitor"/>
    <property type="match status" value="1"/>
</dbReference>
<keyword evidence="4" id="KW-0722">Serine protease inhibitor</keyword>
<dbReference type="EMBL" id="CP035093">
    <property type="protein sequence ID" value="QAT15689.1"/>
    <property type="molecule type" value="Genomic_DNA"/>
</dbReference>
<organism evidence="3 5">
    <name type="scientific">Brevundimonas diminuta</name>
    <name type="common">Pseudomonas diminuta</name>
    <dbReference type="NCBI Taxonomy" id="293"/>
    <lineage>
        <taxon>Bacteria</taxon>
        <taxon>Pseudomonadati</taxon>
        <taxon>Pseudomonadota</taxon>
        <taxon>Alphaproteobacteria</taxon>
        <taxon>Caulobacterales</taxon>
        <taxon>Caulobacteraceae</taxon>
        <taxon>Brevundimonas</taxon>
    </lineage>
</organism>
<gene>
    <name evidence="4" type="primary">eco</name>
    <name evidence="3" type="ORF">EQG53_15795</name>
    <name evidence="4" type="ORF">I6H83_06660</name>
</gene>
<dbReference type="GO" id="GO:0004867">
    <property type="term" value="F:serine-type endopeptidase inhibitor activity"/>
    <property type="evidence" value="ECO:0007669"/>
    <property type="project" value="UniProtKB-KW"/>
</dbReference>